<dbReference type="Proteomes" id="UP001168098">
    <property type="component" value="Unassembled WGS sequence"/>
</dbReference>
<accession>A0AA39DL18</accession>
<organism evidence="1 2">
    <name type="scientific">Vitis rotundifolia</name>
    <name type="common">Muscadine grape</name>
    <dbReference type="NCBI Taxonomy" id="103349"/>
    <lineage>
        <taxon>Eukaryota</taxon>
        <taxon>Viridiplantae</taxon>
        <taxon>Streptophyta</taxon>
        <taxon>Embryophyta</taxon>
        <taxon>Tracheophyta</taxon>
        <taxon>Spermatophyta</taxon>
        <taxon>Magnoliopsida</taxon>
        <taxon>eudicotyledons</taxon>
        <taxon>Gunneridae</taxon>
        <taxon>Pentapetalae</taxon>
        <taxon>rosids</taxon>
        <taxon>Vitales</taxon>
        <taxon>Vitaceae</taxon>
        <taxon>Viteae</taxon>
        <taxon>Vitis</taxon>
    </lineage>
</organism>
<evidence type="ECO:0000313" key="1">
    <source>
        <dbReference type="EMBL" id="KAJ9688748.1"/>
    </source>
</evidence>
<dbReference type="EMBL" id="JARBHA010000011">
    <property type="protein sequence ID" value="KAJ9688748.1"/>
    <property type="molecule type" value="Genomic_DNA"/>
</dbReference>
<comment type="caution">
    <text evidence="1">The sequence shown here is derived from an EMBL/GenBank/DDBJ whole genome shotgun (WGS) entry which is preliminary data.</text>
</comment>
<keyword evidence="2" id="KW-1185">Reference proteome</keyword>
<sequence>MKKKSVKILGDWKKSISDGLSKKKQMGRILKILCRNLRPFGLGGEIGASLLGNVALTSKEEMSQSLCSTVSVYQLSTACPQDEMSSSFSAPLAQLD</sequence>
<evidence type="ECO:0000313" key="2">
    <source>
        <dbReference type="Proteomes" id="UP001168098"/>
    </source>
</evidence>
<proteinExistence type="predicted"/>
<gene>
    <name evidence="1" type="ORF">PVL29_014415</name>
</gene>
<name>A0AA39DL18_VITRO</name>
<protein>
    <submittedName>
        <fullName evidence="1">Uncharacterized protein</fullName>
    </submittedName>
</protein>
<dbReference type="AlphaFoldDB" id="A0AA39DL18"/>
<reference evidence="1 2" key="1">
    <citation type="journal article" date="2023" name="BMC Biotechnol.">
        <title>Vitis rotundifolia cv Carlos genome sequencing.</title>
        <authorList>
            <person name="Huff M."/>
            <person name="Hulse-Kemp A."/>
            <person name="Scheffler B."/>
            <person name="Youngblood R."/>
            <person name="Simpson S."/>
            <person name="Babiker E."/>
            <person name="Staton M."/>
        </authorList>
    </citation>
    <scope>NUCLEOTIDE SEQUENCE [LARGE SCALE GENOMIC DNA]</scope>
    <source>
        <tissue evidence="1">Leaf</tissue>
    </source>
</reference>